<feature type="region of interest" description="Disordered" evidence="8">
    <location>
        <begin position="1167"/>
        <end position="1195"/>
    </location>
</feature>
<dbReference type="InParanoid" id="D3BGF3"/>
<name>D3BGF3_HETP5</name>
<evidence type="ECO:0008006" key="12">
    <source>
        <dbReference type="Google" id="ProtNLM"/>
    </source>
</evidence>
<evidence type="ECO:0000313" key="11">
    <source>
        <dbReference type="Proteomes" id="UP000001396"/>
    </source>
</evidence>
<evidence type="ECO:0000256" key="4">
    <source>
        <dbReference type="ARBA" id="ARBA00022525"/>
    </source>
</evidence>
<dbReference type="GeneID" id="31363085"/>
<feature type="transmembrane region" description="Helical" evidence="9">
    <location>
        <begin position="1065"/>
        <end position="1087"/>
    </location>
</feature>
<dbReference type="NCBIfam" id="TIGR01376">
    <property type="entry name" value="POMP_repeat"/>
    <property type="match status" value="1"/>
</dbReference>
<keyword evidence="9" id="KW-0812">Transmembrane</keyword>
<accession>D3BGF3</accession>
<dbReference type="GO" id="GO:0005576">
    <property type="term" value="C:extracellular region"/>
    <property type="evidence" value="ECO:0007669"/>
    <property type="project" value="UniProtKB-SubCell"/>
</dbReference>
<keyword evidence="9" id="KW-1133">Transmembrane helix</keyword>
<evidence type="ECO:0000313" key="10">
    <source>
        <dbReference type="EMBL" id="EFA79553.1"/>
    </source>
</evidence>
<keyword evidence="6 9" id="KW-0472">Membrane</keyword>
<organism evidence="10 11">
    <name type="scientific">Heterostelium pallidum (strain ATCC 26659 / Pp 5 / PN500)</name>
    <name type="common">Cellular slime mold</name>
    <name type="synonym">Polysphondylium pallidum</name>
    <dbReference type="NCBI Taxonomy" id="670386"/>
    <lineage>
        <taxon>Eukaryota</taxon>
        <taxon>Amoebozoa</taxon>
        <taxon>Evosea</taxon>
        <taxon>Eumycetozoa</taxon>
        <taxon>Dictyostelia</taxon>
        <taxon>Acytosteliales</taxon>
        <taxon>Acytosteliaceae</taxon>
        <taxon>Heterostelium</taxon>
    </lineage>
</organism>
<evidence type="ECO:0000256" key="5">
    <source>
        <dbReference type="ARBA" id="ARBA00022729"/>
    </source>
</evidence>
<dbReference type="InterPro" id="IPR003368">
    <property type="entry name" value="POMP_repeat"/>
</dbReference>
<sequence length="1195" mass="129935">MSYAASIATTTTTSSSIIDNWGFEYNITGSWIDSGNIIQPTSQSEVIDVENLFHGNRVAVFGTLNSNTYDLFVSVDGDDENNNGTKTSPFQTIQRAIDYIQDSLSLTIYVDSGVYYTGFNNTIFSRGKSLNIVGIPSDDSPQAVYPQLNSLEDGMLLVVLPAAIPYISFHITECPLIPVDLPTALVSLQFLNINNITFNQYIYAQGCMAISVAQLATLSLQSTKFTPILYNPQLVCLWPRATLSGSDISFINGSDVLTHTDTAIYAMSATVQLDQVSYSLNISSYAVYSNKGSLVLTNVYSNVSGCFFSFNNTVLEFSNFTLTNYGFIQGTIISIINISQYAKLSNILFTNIGYSYGISISLAPAVILENIRFGQGNFDLPSFLLLQSIGKLSVQNLAISDYNDPDRRTTSYIEFSQVNGTLDNIILENIADVSDTPLISITGCDSLAFSNLEMNNNAIPLMEIVGSTVTLTNTSMVNNTLFSLLTCTTNSVLQLINASVKGNKVTAIDASTCHLSISDSTFGGNLNIVHDQYPLVYTSYGQLDINNVQFTNNIGFDIVSLKNSRSSISSTDFITNQYGFQISALDCHEINGSALFFYGNIELQPVLSFSNSTINLKQALLQNNVYPANITNCQFEFDQLDVIDTTGDSSLNIVSSTGAWRNSRVSNFTISPTDTTISLEDSNVLYSNCTFDQLSSPGYPIGIMTRGTTTFQDCLVNNTIGSLSGGFKVTDGKLIVINSYFGNNAGKVNAVLFASNAFVILQNCIVENNVGSDSIIQIENTTFEIVDCTFSRNYLSRTIHFVNASGDILNSKFTDNSDLFTIILIEKSNITVVSTEFITSFTLNDGSYSTVQLFNSKLDIVSSHFYNNLGTQRPSIYASSSQLNINYTRFENNSNLNGVGGDIYMEKSYGLISSSQFKAGGAHIGGCIYMALSFVELRNNTFLQCEATIGGAIYIDSSVANISQSKFSGCLAQKGDYTDVNYIGSVYCGGAIAIAPIIGKMKSTVWITGSMFMANQVSIDGGALWTNDPRSTISISKTSFNSNQASGGGGAIFWETARTFDKSNIFNYNIAVYAIPFMGSYVFYILLDGNTGDQYSVNLTLFSKETDILFSNHTGITIQSCLTTQYLDNTGICRTCPVVVVVLLLIRYDLPTRTALFSMKIRSSASISSSSASASSSFSSSSSSNHNTNNNNKKQ</sequence>
<dbReference type="InterPro" id="IPR011050">
    <property type="entry name" value="Pectin_lyase_fold/virulence"/>
</dbReference>
<dbReference type="Proteomes" id="UP000001396">
    <property type="component" value="Unassembled WGS sequence"/>
</dbReference>
<evidence type="ECO:0000256" key="2">
    <source>
        <dbReference type="ARBA" id="ARBA00004442"/>
    </source>
</evidence>
<feature type="compositionally biased region" description="Low complexity" evidence="8">
    <location>
        <begin position="1167"/>
        <end position="1184"/>
    </location>
</feature>
<comment type="caution">
    <text evidence="10">The sequence shown here is derived from an EMBL/GenBank/DDBJ whole genome shotgun (WGS) entry which is preliminary data.</text>
</comment>
<protein>
    <recommendedName>
        <fullName evidence="12">Adhesin-like protein</fullName>
    </recommendedName>
</protein>
<evidence type="ECO:0000256" key="3">
    <source>
        <dbReference type="ARBA" id="ARBA00004613"/>
    </source>
</evidence>
<keyword evidence="11" id="KW-1185">Reference proteome</keyword>
<keyword evidence="7" id="KW-0998">Cell outer membrane</keyword>
<evidence type="ECO:0000256" key="6">
    <source>
        <dbReference type="ARBA" id="ARBA00023136"/>
    </source>
</evidence>
<comment type="subcellular location">
    <subcellularLocation>
        <location evidence="1">Cell envelope</location>
    </subcellularLocation>
    <subcellularLocation>
        <location evidence="2">Cell outer membrane</location>
    </subcellularLocation>
    <subcellularLocation>
        <location evidence="3">Secreted</location>
    </subcellularLocation>
</comment>
<reference evidence="10 11" key="1">
    <citation type="journal article" date="2011" name="Genome Res.">
        <title>Phylogeny-wide analysis of social amoeba genomes highlights ancient origins for complex intercellular communication.</title>
        <authorList>
            <person name="Heidel A.J."/>
            <person name="Lawal H.M."/>
            <person name="Felder M."/>
            <person name="Schilde C."/>
            <person name="Helps N.R."/>
            <person name="Tunggal B."/>
            <person name="Rivero F."/>
            <person name="John U."/>
            <person name="Schleicher M."/>
            <person name="Eichinger L."/>
            <person name="Platzer M."/>
            <person name="Noegel A.A."/>
            <person name="Schaap P."/>
            <person name="Gloeckner G."/>
        </authorList>
    </citation>
    <scope>NUCLEOTIDE SEQUENCE [LARGE SCALE GENOMIC DNA]</scope>
    <source>
        <strain evidence="11">ATCC 26659 / Pp 5 / PN500</strain>
    </source>
</reference>
<keyword evidence="4" id="KW-0964">Secreted</keyword>
<gene>
    <name evidence="10" type="ORF">PPL_07604</name>
</gene>
<dbReference type="InterPro" id="IPR012334">
    <property type="entry name" value="Pectin_lyas_fold"/>
</dbReference>
<dbReference type="Gene3D" id="2.160.20.10">
    <property type="entry name" value="Single-stranded right-handed beta-helix, Pectin lyase-like"/>
    <property type="match status" value="1"/>
</dbReference>
<evidence type="ECO:0000256" key="9">
    <source>
        <dbReference type="SAM" id="Phobius"/>
    </source>
</evidence>
<dbReference type="PANTHER" id="PTHR32158:SF21">
    <property type="match status" value="1"/>
</dbReference>
<dbReference type="EMBL" id="ADBJ01000034">
    <property type="protein sequence ID" value="EFA79553.1"/>
    <property type="molecule type" value="Genomic_DNA"/>
</dbReference>
<dbReference type="PANTHER" id="PTHR32158">
    <property type="entry name" value="RING-TYPE DOMAIN-CONTAINING PROTEIN"/>
    <property type="match status" value="1"/>
</dbReference>
<keyword evidence="5" id="KW-0732">Signal</keyword>
<proteinExistence type="predicted"/>
<dbReference type="AlphaFoldDB" id="D3BGF3"/>
<evidence type="ECO:0000256" key="1">
    <source>
        <dbReference type="ARBA" id="ARBA00004196"/>
    </source>
</evidence>
<dbReference type="RefSeq" id="XP_020431674.1">
    <property type="nucleotide sequence ID" value="XM_020578439.1"/>
</dbReference>
<evidence type="ECO:0000256" key="8">
    <source>
        <dbReference type="SAM" id="MobiDB-lite"/>
    </source>
</evidence>
<dbReference type="SUPFAM" id="SSF51126">
    <property type="entry name" value="Pectin lyase-like"/>
    <property type="match status" value="2"/>
</dbReference>
<evidence type="ECO:0000256" key="7">
    <source>
        <dbReference type="ARBA" id="ARBA00023237"/>
    </source>
</evidence>
<feature type="compositionally biased region" description="Polar residues" evidence="8">
    <location>
        <begin position="1185"/>
        <end position="1195"/>
    </location>
</feature>